<feature type="transmembrane region" description="Helical" evidence="6">
    <location>
        <begin position="392"/>
        <end position="422"/>
    </location>
</feature>
<evidence type="ECO:0000313" key="10">
    <source>
        <dbReference type="Proteomes" id="UP000541352"/>
    </source>
</evidence>
<name>A0A7W5ZRA7_9BACT</name>
<evidence type="ECO:0000256" key="4">
    <source>
        <dbReference type="ARBA" id="ARBA00022989"/>
    </source>
</evidence>
<gene>
    <name evidence="9" type="ORF">FHS57_004264</name>
</gene>
<feature type="transmembrane region" description="Helical" evidence="6">
    <location>
        <begin position="21"/>
        <end position="43"/>
    </location>
</feature>
<comment type="caution">
    <text evidence="9">The sequence shown here is derived from an EMBL/GenBank/DDBJ whole genome shotgun (WGS) entry which is preliminary data.</text>
</comment>
<evidence type="ECO:0000259" key="8">
    <source>
        <dbReference type="Pfam" id="PF12704"/>
    </source>
</evidence>
<keyword evidence="5 6" id="KW-0472">Membrane</keyword>
<dbReference type="InterPro" id="IPR050250">
    <property type="entry name" value="Macrolide_Exporter_MacB"/>
</dbReference>
<feature type="transmembrane region" description="Helical" evidence="6">
    <location>
        <begin position="345"/>
        <end position="372"/>
    </location>
</feature>
<protein>
    <submittedName>
        <fullName evidence="9">ABC-type antimicrobial peptide transport system permease subunit</fullName>
    </submittedName>
</protein>
<feature type="transmembrane region" description="Helical" evidence="6">
    <location>
        <begin position="685"/>
        <end position="710"/>
    </location>
</feature>
<feature type="domain" description="ABC3 transporter permease C-terminal" evidence="7">
    <location>
        <begin position="689"/>
        <end position="801"/>
    </location>
</feature>
<evidence type="ECO:0000259" key="7">
    <source>
        <dbReference type="Pfam" id="PF02687"/>
    </source>
</evidence>
<sequence length="809" mass="90690">MLKNYFKIAWRNLSKNRVYSVINVAGLAIGVAAVVLLFSLIHFELSYDTFHEKSDRIYRIVRTNTYADGNVEHTSGAPLAMVDALPQDIPQFEKVVPLCGTIDPQITVLGNDAKSTNTSVKFNEEKQGICAGPEFFDVFDYQWLIGTPQVLKEPNVVVLTKKYANKYFGNYTDAVGKYVKVNNVVTMRVAGILEDVPLNTDFPVNILFSYESKRKNPATFGFGTFDNWGSTSSMDNIYVLMPKGFSAENANKLLKTFGQKHYKDDTNDKKEHAIVALSTVHYDDRYGNFSDRVVSKNKLIGVALVGVLIILMACINFINISTAIASKRAKEVGVRKTLGSANRQLVSQFMIETVVVVGIAIGLGLALASMALPLLTQLFDFPSEARPFSEPILWVFVGVLFFVINSLSGIYPASILSSFSPLDAFRQKAKTNWTGRVSLRQGLIVFQFTIALVMIFGTIVNFQQMEFISKMDLGFKKTGVYTLAMDVEYRNRYDLFRNRLKQLSEVEAVSFSSDEPSSQNNWQVNFSYDNSPKDAPFNSDLKLADGDYAATYGLKIIAGNPYLVSDTLRKIIVNETILKKLNVKNPELAIGKMVRVGGWEPAPIVAVVKDFQVGSARDAIRPVMIAKLEKYHWRSGIKITSANLTETVAKIEKIYSEVFPEVVFNGNFYEDKLEKYYKTEQQLGLLYRIASLLSVFIACLGVFGLVTFVAEQRVKEIGIRKVLGATVSHITLMISKDFIKLVVVSMFIAFPVAYYLMKQWLDDFVYRTTIEWWYFIATGIIALVITFASVSYQSIRAALTNPVKSLKSE</sequence>
<organism evidence="9 10">
    <name type="scientific">Runella defluvii</name>
    <dbReference type="NCBI Taxonomy" id="370973"/>
    <lineage>
        <taxon>Bacteria</taxon>
        <taxon>Pseudomonadati</taxon>
        <taxon>Bacteroidota</taxon>
        <taxon>Cytophagia</taxon>
        <taxon>Cytophagales</taxon>
        <taxon>Spirosomataceae</taxon>
        <taxon>Runella</taxon>
    </lineage>
</organism>
<dbReference type="AlphaFoldDB" id="A0A7W5ZRA7"/>
<keyword evidence="10" id="KW-1185">Reference proteome</keyword>
<dbReference type="Pfam" id="PF12704">
    <property type="entry name" value="MacB_PCD"/>
    <property type="match status" value="1"/>
</dbReference>
<dbReference type="GO" id="GO:0022857">
    <property type="term" value="F:transmembrane transporter activity"/>
    <property type="evidence" value="ECO:0007669"/>
    <property type="project" value="TreeGrafter"/>
</dbReference>
<dbReference type="PANTHER" id="PTHR30572:SF18">
    <property type="entry name" value="ABC-TYPE MACROLIDE FAMILY EXPORT SYSTEM PERMEASE COMPONENT 2"/>
    <property type="match status" value="1"/>
</dbReference>
<evidence type="ECO:0000256" key="2">
    <source>
        <dbReference type="ARBA" id="ARBA00022475"/>
    </source>
</evidence>
<evidence type="ECO:0000313" key="9">
    <source>
        <dbReference type="EMBL" id="MBB3840244.1"/>
    </source>
</evidence>
<evidence type="ECO:0000256" key="5">
    <source>
        <dbReference type="ARBA" id="ARBA00023136"/>
    </source>
</evidence>
<feature type="domain" description="MacB-like periplasmic core" evidence="8">
    <location>
        <begin position="20"/>
        <end position="255"/>
    </location>
</feature>
<accession>A0A7W5ZRA7</accession>
<dbReference type="RefSeq" id="WP_183977100.1">
    <property type="nucleotide sequence ID" value="NZ_JACIBY010000010.1"/>
</dbReference>
<feature type="transmembrane region" description="Helical" evidence="6">
    <location>
        <begin position="299"/>
        <end position="324"/>
    </location>
</feature>
<feature type="transmembrane region" description="Helical" evidence="6">
    <location>
        <begin position="738"/>
        <end position="757"/>
    </location>
</feature>
<evidence type="ECO:0000256" key="6">
    <source>
        <dbReference type="SAM" id="Phobius"/>
    </source>
</evidence>
<keyword evidence="3 6" id="KW-0812">Transmembrane</keyword>
<dbReference type="GO" id="GO:0005886">
    <property type="term" value="C:plasma membrane"/>
    <property type="evidence" value="ECO:0007669"/>
    <property type="project" value="UniProtKB-SubCell"/>
</dbReference>
<comment type="subcellular location">
    <subcellularLocation>
        <location evidence="1">Cell membrane</location>
        <topology evidence="1">Multi-pass membrane protein</topology>
    </subcellularLocation>
</comment>
<dbReference type="InterPro" id="IPR003838">
    <property type="entry name" value="ABC3_permease_C"/>
</dbReference>
<dbReference type="InterPro" id="IPR025857">
    <property type="entry name" value="MacB_PCD"/>
</dbReference>
<evidence type="ECO:0000256" key="1">
    <source>
        <dbReference type="ARBA" id="ARBA00004651"/>
    </source>
</evidence>
<feature type="transmembrane region" description="Helical" evidence="6">
    <location>
        <begin position="443"/>
        <end position="462"/>
    </location>
</feature>
<dbReference type="EMBL" id="JACIBY010000010">
    <property type="protein sequence ID" value="MBB3840244.1"/>
    <property type="molecule type" value="Genomic_DNA"/>
</dbReference>
<keyword evidence="4 6" id="KW-1133">Transmembrane helix</keyword>
<feature type="transmembrane region" description="Helical" evidence="6">
    <location>
        <begin position="772"/>
        <end position="792"/>
    </location>
</feature>
<keyword evidence="2" id="KW-1003">Cell membrane</keyword>
<evidence type="ECO:0000256" key="3">
    <source>
        <dbReference type="ARBA" id="ARBA00022692"/>
    </source>
</evidence>
<proteinExistence type="predicted"/>
<dbReference type="PANTHER" id="PTHR30572">
    <property type="entry name" value="MEMBRANE COMPONENT OF TRANSPORTER-RELATED"/>
    <property type="match status" value="1"/>
</dbReference>
<feature type="domain" description="ABC3 transporter permease C-terminal" evidence="7">
    <location>
        <begin position="304"/>
        <end position="421"/>
    </location>
</feature>
<reference evidence="9 10" key="1">
    <citation type="submission" date="2020-08" db="EMBL/GenBank/DDBJ databases">
        <title>Genomic Encyclopedia of Type Strains, Phase IV (KMG-IV): sequencing the most valuable type-strain genomes for metagenomic binning, comparative biology and taxonomic classification.</title>
        <authorList>
            <person name="Goeker M."/>
        </authorList>
    </citation>
    <scope>NUCLEOTIDE SEQUENCE [LARGE SCALE GENOMIC DNA]</scope>
    <source>
        <strain evidence="9 10">DSM 17976</strain>
    </source>
</reference>
<dbReference type="Proteomes" id="UP000541352">
    <property type="component" value="Unassembled WGS sequence"/>
</dbReference>
<dbReference type="Pfam" id="PF02687">
    <property type="entry name" value="FtsX"/>
    <property type="match status" value="2"/>
</dbReference>